<dbReference type="OrthoDB" id="419404at2759"/>
<dbReference type="InterPro" id="IPR043136">
    <property type="entry name" value="B30.2/SPRY_sf"/>
</dbReference>
<evidence type="ECO:0000313" key="2">
    <source>
        <dbReference type="EMBL" id="CAI3989359.1"/>
    </source>
</evidence>
<sequence length="441" mass="48093">MDGAAASTPVVAPSIDELADELIRRGEERRRYLKEEKEKMMLEFEAKRVQLHTEYSSRLLQADEELRGVVEERQLRRQLTLGAKAQDVVTLDVGGKLYTVKRETLCLCRGSFLAEIFSGRWDSSLPRDKANHIFLDIDPEVFDVLLAWLRDCKIGQTPATAPSGRVAPEKMQHFQAVVDFFGLRPYLSVKGFGPDAWGSKTPKEVTEVAPERSFLKVAGSFLPWRMAATPPAPTTAATSEPGLVPAAAVAAPPKVVGWSQKNSDPLVEHEEVNICCLPDTRKQRKCCTARSTRGYQSGVHRFGVRLLNSSNCAVGLVCSDWSYDSEADGHLGHLGHRGWAVASDGSTWAEGRELERLPISLGEGTLVVFNLELGAAKPLRSATLELNGVLFRNVFTDLPDTVYPAVSNTLGAPGRFQLLCDSDLEAVAAASTSTAAKESAG</sequence>
<dbReference type="Pfam" id="PF02214">
    <property type="entry name" value="BTB_2"/>
    <property type="match status" value="1"/>
</dbReference>
<evidence type="ECO:0000313" key="4">
    <source>
        <dbReference type="Proteomes" id="UP001152797"/>
    </source>
</evidence>
<dbReference type="InterPro" id="IPR011333">
    <property type="entry name" value="SKP1/BTB/POZ_sf"/>
</dbReference>
<reference evidence="2" key="1">
    <citation type="submission" date="2022-10" db="EMBL/GenBank/DDBJ databases">
        <authorList>
            <person name="Chen Y."/>
            <person name="Dougan E. K."/>
            <person name="Chan C."/>
            <person name="Rhodes N."/>
            <person name="Thang M."/>
        </authorList>
    </citation>
    <scope>NUCLEOTIDE SEQUENCE</scope>
</reference>
<dbReference type="Gene3D" id="3.30.710.10">
    <property type="entry name" value="Potassium Channel Kv1.1, Chain A"/>
    <property type="match status" value="1"/>
</dbReference>
<dbReference type="CDD" id="cd18316">
    <property type="entry name" value="BTB_POZ_KCTD-like"/>
    <property type="match status" value="1"/>
</dbReference>
<dbReference type="EMBL" id="CAMXCT030001359">
    <property type="protein sequence ID" value="CAL4776671.1"/>
    <property type="molecule type" value="Genomic_DNA"/>
</dbReference>
<dbReference type="SUPFAM" id="SSF49899">
    <property type="entry name" value="Concanavalin A-like lectins/glucanases"/>
    <property type="match status" value="1"/>
</dbReference>
<dbReference type="PANTHER" id="PTHR14499:SF136">
    <property type="entry name" value="GH08630P"/>
    <property type="match status" value="1"/>
</dbReference>
<dbReference type="Gene3D" id="2.60.120.920">
    <property type="match status" value="1"/>
</dbReference>
<feature type="domain" description="Potassium channel tetramerisation-type BTB" evidence="1">
    <location>
        <begin position="89"/>
        <end position="156"/>
    </location>
</feature>
<dbReference type="SUPFAM" id="SSF54695">
    <property type="entry name" value="POZ domain"/>
    <property type="match status" value="1"/>
</dbReference>
<dbReference type="EMBL" id="CAMXCT020001359">
    <property type="protein sequence ID" value="CAL1142734.1"/>
    <property type="molecule type" value="Genomic_DNA"/>
</dbReference>
<reference evidence="3 4" key="2">
    <citation type="submission" date="2024-05" db="EMBL/GenBank/DDBJ databases">
        <authorList>
            <person name="Chen Y."/>
            <person name="Shah S."/>
            <person name="Dougan E. K."/>
            <person name="Thang M."/>
            <person name="Chan C."/>
        </authorList>
    </citation>
    <scope>NUCLEOTIDE SEQUENCE [LARGE SCALE GENOMIC DNA]</scope>
</reference>
<evidence type="ECO:0000259" key="1">
    <source>
        <dbReference type="Pfam" id="PF02214"/>
    </source>
</evidence>
<dbReference type="GO" id="GO:0051260">
    <property type="term" value="P:protein homooligomerization"/>
    <property type="evidence" value="ECO:0007669"/>
    <property type="project" value="InterPro"/>
</dbReference>
<accession>A0A9P1FTU3</accession>
<organism evidence="2">
    <name type="scientific">Cladocopium goreaui</name>
    <dbReference type="NCBI Taxonomy" id="2562237"/>
    <lineage>
        <taxon>Eukaryota</taxon>
        <taxon>Sar</taxon>
        <taxon>Alveolata</taxon>
        <taxon>Dinophyceae</taxon>
        <taxon>Suessiales</taxon>
        <taxon>Symbiodiniaceae</taxon>
        <taxon>Cladocopium</taxon>
    </lineage>
</organism>
<dbReference type="Proteomes" id="UP001152797">
    <property type="component" value="Unassembled WGS sequence"/>
</dbReference>
<dbReference type="InterPro" id="IPR013320">
    <property type="entry name" value="ConA-like_dom_sf"/>
</dbReference>
<dbReference type="EMBL" id="CAMXCT010001359">
    <property type="protein sequence ID" value="CAI3989359.1"/>
    <property type="molecule type" value="Genomic_DNA"/>
</dbReference>
<dbReference type="PANTHER" id="PTHR14499">
    <property type="entry name" value="POTASSIUM CHANNEL TETRAMERIZATION DOMAIN-CONTAINING"/>
    <property type="match status" value="1"/>
</dbReference>
<evidence type="ECO:0000313" key="3">
    <source>
        <dbReference type="EMBL" id="CAL4776671.1"/>
    </source>
</evidence>
<keyword evidence="4" id="KW-1185">Reference proteome</keyword>
<gene>
    <name evidence="2" type="ORF">C1SCF055_LOCUS16440</name>
</gene>
<dbReference type="InterPro" id="IPR003131">
    <property type="entry name" value="T1-type_BTB"/>
</dbReference>
<proteinExistence type="predicted"/>
<protein>
    <submittedName>
        <fullName evidence="3">SH3KBP1-binding protein 1</fullName>
    </submittedName>
</protein>
<comment type="caution">
    <text evidence="2">The sequence shown here is derived from an EMBL/GenBank/DDBJ whole genome shotgun (WGS) entry which is preliminary data.</text>
</comment>
<name>A0A9P1FTU3_9DINO</name>
<dbReference type="AlphaFoldDB" id="A0A9P1FTU3"/>